<evidence type="ECO:0000313" key="3">
    <source>
        <dbReference type="Proteomes" id="UP001489004"/>
    </source>
</evidence>
<evidence type="ECO:0000313" key="2">
    <source>
        <dbReference type="EMBL" id="KAK9829967.1"/>
    </source>
</evidence>
<comment type="caution">
    <text evidence="2">The sequence shown here is derived from an EMBL/GenBank/DDBJ whole genome shotgun (WGS) entry which is preliminary data.</text>
</comment>
<feature type="region of interest" description="Disordered" evidence="1">
    <location>
        <begin position="488"/>
        <end position="549"/>
    </location>
</feature>
<protein>
    <submittedName>
        <fullName evidence="2">Uncharacterized protein</fullName>
    </submittedName>
</protein>
<name>A0AAW1R9D1_9CHLO</name>
<dbReference type="EMBL" id="JALJOR010000001">
    <property type="protein sequence ID" value="KAK9829967.1"/>
    <property type="molecule type" value="Genomic_DNA"/>
</dbReference>
<feature type="region of interest" description="Disordered" evidence="1">
    <location>
        <begin position="346"/>
        <end position="390"/>
    </location>
</feature>
<evidence type="ECO:0000256" key="1">
    <source>
        <dbReference type="SAM" id="MobiDB-lite"/>
    </source>
</evidence>
<accession>A0AAW1R9D1</accession>
<dbReference type="AlphaFoldDB" id="A0AAW1R9D1"/>
<feature type="region of interest" description="Disordered" evidence="1">
    <location>
        <begin position="148"/>
        <end position="195"/>
    </location>
</feature>
<feature type="compositionally biased region" description="Low complexity" evidence="1">
    <location>
        <begin position="346"/>
        <end position="355"/>
    </location>
</feature>
<sequence>MKIAQRSLRALQGLQRPACLSTRPGPTVSAFSSTGAALAALAQTTQEVKPGPVHEDGQPGNGWFHSHPVQGDAALEHAQDDSPASTSADGPGHSVTPSTAQQGAAHRVVMQQDVNIWEVPLYSNYRQPRCCIDEVLEGNRLAEDRTVVQSTGPHTPKTHKASKVGEWPKAPRGSEAPLEDDLAGGDYTSHRRQSIGGTRLDRRPAAFHCMSQPGRGAGPAGLAWFAPQHSAHQPGAPGARCYRAMSASNDRHPAAAGGFSEASKADRLGEQPAANWSSIAGRVNGGRGHVNGEVQEGPLPFEDYTPTTFVHSYATSHVAKDAFIADYEADDARILQAKRDVASQAHAVHTAAASESARDGAQRTQRAMRHPGSHSSSQNSGSAAGGGHGHVQADVQEEPHILPFENYMANGFTSLSFEDYMYYMPPKGDVQAATSGAEHAAHAEVNDDVIALAEEIAVNPFSGVVLGPADEADPPTYLTIDELKELHLPIPPECDPDAQGESVAAARKAASKPSEPSQGSSPGQDQVEECGCSQPAVPEFHRSSAGLPM</sequence>
<dbReference type="Proteomes" id="UP001489004">
    <property type="component" value="Unassembled WGS sequence"/>
</dbReference>
<feature type="region of interest" description="Disordered" evidence="1">
    <location>
        <begin position="49"/>
        <end position="68"/>
    </location>
</feature>
<organism evidence="2 3">
    <name type="scientific">[Myrmecia] bisecta</name>
    <dbReference type="NCBI Taxonomy" id="41462"/>
    <lineage>
        <taxon>Eukaryota</taxon>
        <taxon>Viridiplantae</taxon>
        <taxon>Chlorophyta</taxon>
        <taxon>core chlorophytes</taxon>
        <taxon>Trebouxiophyceae</taxon>
        <taxon>Trebouxiales</taxon>
        <taxon>Trebouxiaceae</taxon>
        <taxon>Myrmecia</taxon>
    </lineage>
</organism>
<reference evidence="2 3" key="1">
    <citation type="journal article" date="2024" name="Nat. Commun.">
        <title>Phylogenomics reveals the evolutionary origins of lichenization in chlorophyte algae.</title>
        <authorList>
            <person name="Puginier C."/>
            <person name="Libourel C."/>
            <person name="Otte J."/>
            <person name="Skaloud P."/>
            <person name="Haon M."/>
            <person name="Grisel S."/>
            <person name="Petersen M."/>
            <person name="Berrin J.G."/>
            <person name="Delaux P.M."/>
            <person name="Dal Grande F."/>
            <person name="Keller J."/>
        </authorList>
    </citation>
    <scope>NUCLEOTIDE SEQUENCE [LARGE SCALE GENOMIC DNA]</scope>
    <source>
        <strain evidence="2 3">SAG 2043</strain>
    </source>
</reference>
<gene>
    <name evidence="2" type="ORF">WJX72_008939</name>
</gene>
<feature type="compositionally biased region" description="Low complexity" evidence="1">
    <location>
        <begin position="511"/>
        <end position="525"/>
    </location>
</feature>
<keyword evidence="3" id="KW-1185">Reference proteome</keyword>
<feature type="region of interest" description="Disordered" evidence="1">
    <location>
        <begin position="76"/>
        <end position="105"/>
    </location>
</feature>
<proteinExistence type="predicted"/>
<feature type="compositionally biased region" description="Low complexity" evidence="1">
    <location>
        <begin position="373"/>
        <end position="382"/>
    </location>
</feature>